<dbReference type="Proteomes" id="UP001162162">
    <property type="component" value="Unassembled WGS sequence"/>
</dbReference>
<dbReference type="GO" id="GO:0003676">
    <property type="term" value="F:nucleic acid binding"/>
    <property type="evidence" value="ECO:0007669"/>
    <property type="project" value="InterPro"/>
</dbReference>
<keyword evidence="1" id="KW-0812">Transmembrane</keyword>
<feature type="transmembrane region" description="Helical" evidence="1">
    <location>
        <begin position="6"/>
        <end position="27"/>
    </location>
</feature>
<dbReference type="PANTHER" id="PTHR47326:SF1">
    <property type="entry name" value="HTH PSQ-TYPE DOMAIN-CONTAINING PROTEIN"/>
    <property type="match status" value="1"/>
</dbReference>
<sequence length="194" mass="22663">MDFSLAFVQYLTIMEALIFGLTTTTVAKDLISRLKWLEKFGWKSSRKETFGFRKKMVLITCIDIMFQTLQLHPIVSNRWGQMGVRGLSELKGIYYKILFSALIKLATDVDRRKNSILWTDKSRFHNNGTINRHNCHYWSDHNPHWMRETNFQRIWGINVWCGMIDGSMVGRIDGIIGPKFYRGTLTVCANYPTD</sequence>
<keyword evidence="1" id="KW-0472">Membrane</keyword>
<name>A0AAV8YBE8_9CUCU</name>
<keyword evidence="3" id="KW-1185">Reference proteome</keyword>
<protein>
    <submittedName>
        <fullName evidence="2">Uncharacterized protein</fullName>
    </submittedName>
</protein>
<evidence type="ECO:0000256" key="1">
    <source>
        <dbReference type="SAM" id="Phobius"/>
    </source>
</evidence>
<evidence type="ECO:0000313" key="3">
    <source>
        <dbReference type="Proteomes" id="UP001162162"/>
    </source>
</evidence>
<keyword evidence="1" id="KW-1133">Transmembrane helix</keyword>
<gene>
    <name evidence="2" type="ORF">NQ318_019458</name>
</gene>
<evidence type="ECO:0000313" key="2">
    <source>
        <dbReference type="EMBL" id="KAJ8947786.1"/>
    </source>
</evidence>
<dbReference type="InterPro" id="IPR036397">
    <property type="entry name" value="RNaseH_sf"/>
</dbReference>
<dbReference type="AlphaFoldDB" id="A0AAV8YBE8"/>
<proteinExistence type="predicted"/>
<comment type="caution">
    <text evidence="2">The sequence shown here is derived from an EMBL/GenBank/DDBJ whole genome shotgun (WGS) entry which is preliminary data.</text>
</comment>
<reference evidence="2" key="1">
    <citation type="journal article" date="2023" name="Insect Mol. Biol.">
        <title>Genome sequencing provides insights into the evolution of gene families encoding plant cell wall-degrading enzymes in longhorned beetles.</title>
        <authorList>
            <person name="Shin N.R."/>
            <person name="Okamura Y."/>
            <person name="Kirsch R."/>
            <person name="Pauchet Y."/>
        </authorList>
    </citation>
    <scope>NUCLEOTIDE SEQUENCE</scope>
    <source>
        <strain evidence="2">AMC_N1</strain>
    </source>
</reference>
<accession>A0AAV8YBE8</accession>
<dbReference type="PANTHER" id="PTHR47326">
    <property type="entry name" value="TRANSPOSABLE ELEMENT TC3 TRANSPOSASE-LIKE PROTEIN"/>
    <property type="match status" value="1"/>
</dbReference>
<organism evidence="2 3">
    <name type="scientific">Aromia moschata</name>
    <dbReference type="NCBI Taxonomy" id="1265417"/>
    <lineage>
        <taxon>Eukaryota</taxon>
        <taxon>Metazoa</taxon>
        <taxon>Ecdysozoa</taxon>
        <taxon>Arthropoda</taxon>
        <taxon>Hexapoda</taxon>
        <taxon>Insecta</taxon>
        <taxon>Pterygota</taxon>
        <taxon>Neoptera</taxon>
        <taxon>Endopterygota</taxon>
        <taxon>Coleoptera</taxon>
        <taxon>Polyphaga</taxon>
        <taxon>Cucujiformia</taxon>
        <taxon>Chrysomeloidea</taxon>
        <taxon>Cerambycidae</taxon>
        <taxon>Cerambycinae</taxon>
        <taxon>Callichromatini</taxon>
        <taxon>Aromia</taxon>
    </lineage>
</organism>
<dbReference type="Gene3D" id="3.30.420.10">
    <property type="entry name" value="Ribonuclease H-like superfamily/Ribonuclease H"/>
    <property type="match status" value="1"/>
</dbReference>
<dbReference type="EMBL" id="JAPWTK010000151">
    <property type="protein sequence ID" value="KAJ8947786.1"/>
    <property type="molecule type" value="Genomic_DNA"/>
</dbReference>